<dbReference type="PANTHER" id="PTHR11143">
    <property type="entry name" value="60S RIBOSOMAL PROTEIN L26 FAMILY MEMBER"/>
    <property type="match status" value="1"/>
</dbReference>
<dbReference type="InterPro" id="IPR005825">
    <property type="entry name" value="Ribosomal_uL24_CS"/>
</dbReference>
<dbReference type="GO" id="GO:0006412">
    <property type="term" value="P:translation"/>
    <property type="evidence" value="ECO:0007669"/>
    <property type="project" value="InterPro"/>
</dbReference>
<reference evidence="5" key="1">
    <citation type="journal article" date="2015" name="Proc. Natl. Acad. Sci. U.S.A.">
        <title>Networks of energetic and metabolic interactions define dynamics in microbial communities.</title>
        <authorList>
            <person name="Embree M."/>
            <person name="Liu J.K."/>
            <person name="Al-Bassam M.M."/>
            <person name="Zengler K."/>
        </authorList>
    </citation>
    <scope>NUCLEOTIDE SEQUENCE</scope>
</reference>
<evidence type="ECO:0000313" key="5">
    <source>
        <dbReference type="EMBL" id="KUG16432.1"/>
    </source>
</evidence>
<dbReference type="GO" id="GO:0015934">
    <property type="term" value="C:large ribosomal subunit"/>
    <property type="evidence" value="ECO:0007669"/>
    <property type="project" value="InterPro"/>
</dbReference>
<evidence type="ECO:0000259" key="4">
    <source>
        <dbReference type="SMART" id="SM00739"/>
    </source>
</evidence>
<gene>
    <name evidence="5" type="ORF">ASZ90_013879</name>
</gene>
<evidence type="ECO:0000256" key="2">
    <source>
        <dbReference type="ARBA" id="ARBA00022980"/>
    </source>
</evidence>
<dbReference type="Pfam" id="PF00467">
    <property type="entry name" value="KOW"/>
    <property type="match status" value="1"/>
</dbReference>
<dbReference type="SUPFAM" id="SSF50104">
    <property type="entry name" value="Translation proteins SH3-like domain"/>
    <property type="match status" value="1"/>
</dbReference>
<dbReference type="AlphaFoldDB" id="A0A0W8F6B1"/>
<dbReference type="InterPro" id="IPR005756">
    <property type="entry name" value="Ribosomal_uL24_euk/arc"/>
</dbReference>
<feature type="domain" description="KOW" evidence="4">
    <location>
        <begin position="26"/>
        <end position="53"/>
    </location>
</feature>
<sequence length="102" mass="11690">MHRRQKYMHAPLSRALREELKKRNAQLRKGDTVKVVRGDHAGTEGAVEDVDIKRCTIKVAGVSNYRADGTEVPRTIHPSNVVIVKLELEDAEREKIFERRSE</sequence>
<name>A0A0W8F6B1_9ZZZZ</name>
<dbReference type="InterPro" id="IPR041988">
    <property type="entry name" value="Ribosomal_uL24_KOW"/>
</dbReference>
<comment type="caution">
    <text evidence="5">The sequence shown here is derived from an EMBL/GenBank/DDBJ whole genome shotgun (WGS) entry which is preliminary data.</text>
</comment>
<proteinExistence type="inferred from homology"/>
<dbReference type="Gene3D" id="2.30.30.30">
    <property type="match status" value="1"/>
</dbReference>
<dbReference type="SMART" id="SM00739">
    <property type="entry name" value="KOW"/>
    <property type="match status" value="1"/>
</dbReference>
<comment type="similarity">
    <text evidence="1">Belongs to the universal ribosomal protein uL24 family.</text>
</comment>
<keyword evidence="3" id="KW-0687">Ribonucleoprotein</keyword>
<evidence type="ECO:0000256" key="1">
    <source>
        <dbReference type="ARBA" id="ARBA00010618"/>
    </source>
</evidence>
<dbReference type="InterPro" id="IPR008991">
    <property type="entry name" value="Translation_prot_SH3-like_sf"/>
</dbReference>
<dbReference type="EMBL" id="LNQE01001497">
    <property type="protein sequence ID" value="KUG16432.1"/>
    <property type="molecule type" value="Genomic_DNA"/>
</dbReference>
<organism evidence="5">
    <name type="scientific">hydrocarbon metagenome</name>
    <dbReference type="NCBI Taxonomy" id="938273"/>
    <lineage>
        <taxon>unclassified sequences</taxon>
        <taxon>metagenomes</taxon>
        <taxon>ecological metagenomes</taxon>
    </lineage>
</organism>
<dbReference type="InterPro" id="IPR005824">
    <property type="entry name" value="KOW"/>
</dbReference>
<evidence type="ECO:0000256" key="3">
    <source>
        <dbReference type="ARBA" id="ARBA00023274"/>
    </source>
</evidence>
<dbReference type="InterPro" id="IPR014722">
    <property type="entry name" value="Rib_uL2_dom2"/>
</dbReference>
<dbReference type="HAMAP" id="MF_01326_A">
    <property type="entry name" value="Ribosomal_uL24_A"/>
    <property type="match status" value="1"/>
</dbReference>
<dbReference type="NCBIfam" id="TIGR01080">
    <property type="entry name" value="rplX_A_E"/>
    <property type="match status" value="1"/>
</dbReference>
<dbReference type="CDD" id="cd06089">
    <property type="entry name" value="KOW_RPL26"/>
    <property type="match status" value="1"/>
</dbReference>
<dbReference type="Pfam" id="PF16906">
    <property type="entry name" value="Ribosomal_L26"/>
    <property type="match status" value="1"/>
</dbReference>
<accession>A0A0W8F6B1</accession>
<dbReference type="GO" id="GO:0003723">
    <property type="term" value="F:RNA binding"/>
    <property type="evidence" value="ECO:0007669"/>
    <property type="project" value="InterPro"/>
</dbReference>
<dbReference type="PROSITE" id="PS01108">
    <property type="entry name" value="RIBOSOMAL_L24"/>
    <property type="match status" value="1"/>
</dbReference>
<dbReference type="GO" id="GO:0003735">
    <property type="term" value="F:structural constituent of ribosome"/>
    <property type="evidence" value="ECO:0007669"/>
    <property type="project" value="InterPro"/>
</dbReference>
<protein>
    <submittedName>
        <fullName evidence="5">Lsu ribosomal protein l26e (L24p)</fullName>
    </submittedName>
</protein>
<keyword evidence="2 5" id="KW-0689">Ribosomal protein</keyword>